<dbReference type="Pfam" id="PF00004">
    <property type="entry name" value="AAA"/>
    <property type="match status" value="1"/>
</dbReference>
<dbReference type="InterPro" id="IPR050168">
    <property type="entry name" value="AAA_ATPase_domain"/>
</dbReference>
<gene>
    <name evidence="2" type="ORF">CXB51_010285</name>
</gene>
<dbReference type="Gene3D" id="3.40.50.300">
    <property type="entry name" value="P-loop containing nucleotide triphosphate hydrolases"/>
    <property type="match status" value="1"/>
</dbReference>
<sequence length="169" mass="18493">MIPMLVRDDVSHAMHEFLLVAMSDITKSALDVGHSGWDNVGGIVLLSFDRFSLVRDIFSKAAAAALCLLVFDEFDSISPKGGHDNTRVTNRVVIQFLTELDGVEVLIGVFVFVATRLVLMESNYAQFATIHEHLTSANSNEPGKMTIITDTVLKSIASKARLSVLEAEK</sequence>
<dbReference type="GO" id="GO:0005829">
    <property type="term" value="C:cytosol"/>
    <property type="evidence" value="ECO:0007669"/>
    <property type="project" value="TreeGrafter"/>
</dbReference>
<dbReference type="GO" id="GO:0005524">
    <property type="term" value="F:ATP binding"/>
    <property type="evidence" value="ECO:0007669"/>
    <property type="project" value="InterPro"/>
</dbReference>
<dbReference type="GO" id="GO:0016887">
    <property type="term" value="F:ATP hydrolysis activity"/>
    <property type="evidence" value="ECO:0007669"/>
    <property type="project" value="InterPro"/>
</dbReference>
<name>A0A8J5Z2I5_9ROSI</name>
<dbReference type="Proteomes" id="UP000701853">
    <property type="component" value="Chromosome 5"/>
</dbReference>
<dbReference type="AlphaFoldDB" id="A0A8J5Z2I5"/>
<evidence type="ECO:0000259" key="1">
    <source>
        <dbReference type="Pfam" id="PF00004"/>
    </source>
</evidence>
<accession>A0A8J5Z2I5</accession>
<evidence type="ECO:0000313" key="3">
    <source>
        <dbReference type="Proteomes" id="UP000701853"/>
    </source>
</evidence>
<dbReference type="InterPro" id="IPR027417">
    <property type="entry name" value="P-loop_NTPase"/>
</dbReference>
<dbReference type="OrthoDB" id="983719at2759"/>
<dbReference type="GO" id="GO:0016558">
    <property type="term" value="P:protein import into peroxisome matrix"/>
    <property type="evidence" value="ECO:0007669"/>
    <property type="project" value="TreeGrafter"/>
</dbReference>
<evidence type="ECO:0000313" key="2">
    <source>
        <dbReference type="EMBL" id="KAG8492975.1"/>
    </source>
</evidence>
<dbReference type="GO" id="GO:0005778">
    <property type="term" value="C:peroxisomal membrane"/>
    <property type="evidence" value="ECO:0007669"/>
    <property type="project" value="TreeGrafter"/>
</dbReference>
<dbReference type="PANTHER" id="PTHR23077">
    <property type="entry name" value="AAA-FAMILY ATPASE"/>
    <property type="match status" value="1"/>
</dbReference>
<reference evidence="2 3" key="1">
    <citation type="journal article" date="2021" name="bioRxiv">
        <title>The Gossypium anomalum genome as a resource for cotton improvement and evolutionary analysis of hybrid incompatibility.</title>
        <authorList>
            <person name="Grover C.E."/>
            <person name="Yuan D."/>
            <person name="Arick M.A."/>
            <person name="Miller E.R."/>
            <person name="Hu G."/>
            <person name="Peterson D.G."/>
            <person name="Wendel J.F."/>
            <person name="Udall J.A."/>
        </authorList>
    </citation>
    <scope>NUCLEOTIDE SEQUENCE [LARGE SCALE GENOMIC DNA]</scope>
    <source>
        <strain evidence="2">JFW-Udall</strain>
        <tissue evidence="2">Leaf</tissue>
    </source>
</reference>
<dbReference type="EMBL" id="JAHUZN010000005">
    <property type="protein sequence ID" value="KAG8492975.1"/>
    <property type="molecule type" value="Genomic_DNA"/>
</dbReference>
<dbReference type="SUPFAM" id="SSF52540">
    <property type="entry name" value="P-loop containing nucleoside triphosphate hydrolases"/>
    <property type="match status" value="1"/>
</dbReference>
<dbReference type="InterPro" id="IPR003959">
    <property type="entry name" value="ATPase_AAA_core"/>
</dbReference>
<proteinExistence type="predicted"/>
<dbReference type="PANTHER" id="PTHR23077:SF12">
    <property type="entry name" value="PEROXISOMAL ATPASE PEX1"/>
    <property type="match status" value="1"/>
</dbReference>
<keyword evidence="3" id="KW-1185">Reference proteome</keyword>
<feature type="domain" description="ATPase AAA-type core" evidence="1">
    <location>
        <begin position="28"/>
        <end position="116"/>
    </location>
</feature>
<organism evidence="2 3">
    <name type="scientific">Gossypium anomalum</name>
    <dbReference type="NCBI Taxonomy" id="47600"/>
    <lineage>
        <taxon>Eukaryota</taxon>
        <taxon>Viridiplantae</taxon>
        <taxon>Streptophyta</taxon>
        <taxon>Embryophyta</taxon>
        <taxon>Tracheophyta</taxon>
        <taxon>Spermatophyta</taxon>
        <taxon>Magnoliopsida</taxon>
        <taxon>eudicotyledons</taxon>
        <taxon>Gunneridae</taxon>
        <taxon>Pentapetalae</taxon>
        <taxon>rosids</taxon>
        <taxon>malvids</taxon>
        <taxon>Malvales</taxon>
        <taxon>Malvaceae</taxon>
        <taxon>Malvoideae</taxon>
        <taxon>Gossypium</taxon>
    </lineage>
</organism>
<comment type="caution">
    <text evidence="2">The sequence shown here is derived from an EMBL/GenBank/DDBJ whole genome shotgun (WGS) entry which is preliminary data.</text>
</comment>
<protein>
    <recommendedName>
        <fullName evidence="1">ATPase AAA-type core domain-containing protein</fullName>
    </recommendedName>
</protein>